<dbReference type="Proteomes" id="UP000030744">
    <property type="component" value="Unassembled WGS sequence"/>
</dbReference>
<dbReference type="VEuPathDB" id="ToxoDB:EMH_0019290"/>
<dbReference type="SUPFAM" id="SSF81631">
    <property type="entry name" value="PAP/OAS1 substrate-binding domain"/>
    <property type="match status" value="1"/>
</dbReference>
<feature type="compositionally biased region" description="Basic and acidic residues" evidence="1">
    <location>
        <begin position="1133"/>
        <end position="1144"/>
    </location>
</feature>
<feature type="region of interest" description="Disordered" evidence="1">
    <location>
        <begin position="635"/>
        <end position="755"/>
    </location>
</feature>
<sequence length="1144" mass="123771">MSVGLPDVPAVSFSDVATVSPPLKELLPRLQLLQAEASLVVSLVKGDREQGDSADPQETADAGTLDALETVARIARASPPPSCLLMSPSQRLLYVLQQLLRLMNPHSLQQQLVQETPVSCPLQREEAEIQLAPAGEFLLEAMRLCLQQHADAAAATAAAVAARRQQQQEGDSSLQGTPGDTQRDTSIDTLTQNNAKEPNTDASEGNLTEYLLRLRAEREALETLQSFAAAAAAAAVSPATTLFSLEQLLASPSLHHLEALKAPEETAYRELFYHCLLRCFAVFTAPSPATLFDCLRLQLATVCREMLQQAGLQSLCLLEFVSSSSKTKERATPKTQKETVKKHLLLPPKSCDASARAFCCFLNPSLRPYSPWLVSQQQNGGYSRAAGDSSIAGNSRAAGDTRAAGDSGDSSWPSSVPAAPHWEPQQRAVSPLCGDVYCCRKATLSPAVETPLGVSCSCSIPQELKALDEELRPSRKGDRQKWSLLRLLAKWLRTPAWRQRLRGGDNDSGDSSTANNEKGGTPLPPLLLPYGSSVTRFGDWASDLDLALLLPSRCSTRASKETLQHSSCCSRLSPSSPCCLLCGQERDCPHDFLSKADAAAVLTRLEGLLRSEVQLEGLFTCLDVVVPQRAPPVLRGVYRHPRGPQRRPSKAASCCSSASRDVSPNEESPRAQNPSHVPSVLGRKGDRKETGRDSAGAESSPKEVSKETGETKQTKVLTAAGPAQGGNSRTALGVSPPGPPAGPPGPPSSDPREQQRYPVKAPKLGFDAEPVWGPYTGVKFEITVGCPLGPLNSQLLETYSRCCLLLPPLVRVLRHWAECRGLLGSRDGCLSSYAWSLLVVFFLQSVCTPLLPQLQQLPSAAAPLQASFKVSPVYERRHLNGDCLRGLPLHSAPVEIVGGRHNVWFLRPGAPTHPWGPRALGLLQPALRGAREAQLLQWMQRYLPGCLLLLPEGTPENPTDNPHHLPDTDRCRNGLLLPQKSHNRPLVRPLSPEDIRNPTTSGNRSHTGSRDRTPRASGDRSRFCRSKACIESPLGDDEWGTLASLFYSFFVFFGYYFNSFALLVSLQAPSPIPKLSLSRCRPKTTDSPAKETLEKETLPVSEGTGGPHLSPRSGGTGQRPPIGPKGPPPQDARQIRAVRDNDPL</sequence>
<dbReference type="GeneID" id="25376841"/>
<dbReference type="AlphaFoldDB" id="U6KBM9"/>
<dbReference type="OrthoDB" id="346390at2759"/>
<feature type="region of interest" description="Disordered" evidence="1">
    <location>
        <begin position="163"/>
        <end position="204"/>
    </location>
</feature>
<feature type="compositionally biased region" description="Basic and acidic residues" evidence="1">
    <location>
        <begin position="683"/>
        <end position="692"/>
    </location>
</feature>
<evidence type="ECO:0000256" key="1">
    <source>
        <dbReference type="SAM" id="MobiDB-lite"/>
    </source>
</evidence>
<feature type="compositionally biased region" description="Low complexity" evidence="1">
    <location>
        <begin position="650"/>
        <end position="659"/>
    </location>
</feature>
<feature type="compositionally biased region" description="Basic and acidic residues" evidence="1">
    <location>
        <begin position="700"/>
        <end position="713"/>
    </location>
</feature>
<feature type="compositionally biased region" description="Pro residues" evidence="1">
    <location>
        <begin position="1121"/>
        <end position="1130"/>
    </location>
</feature>
<evidence type="ECO:0000313" key="3">
    <source>
        <dbReference type="Proteomes" id="UP000030744"/>
    </source>
</evidence>
<gene>
    <name evidence="2" type="ORF">EMH_0019290</name>
</gene>
<feature type="region of interest" description="Disordered" evidence="1">
    <location>
        <begin position="953"/>
        <end position="1019"/>
    </location>
</feature>
<dbReference type="GO" id="GO:0031123">
    <property type="term" value="P:RNA 3'-end processing"/>
    <property type="evidence" value="ECO:0007669"/>
    <property type="project" value="TreeGrafter"/>
</dbReference>
<organism evidence="2 3">
    <name type="scientific">Eimeria mitis</name>
    <dbReference type="NCBI Taxonomy" id="44415"/>
    <lineage>
        <taxon>Eukaryota</taxon>
        <taxon>Sar</taxon>
        <taxon>Alveolata</taxon>
        <taxon>Apicomplexa</taxon>
        <taxon>Conoidasida</taxon>
        <taxon>Coccidia</taxon>
        <taxon>Eucoccidiorida</taxon>
        <taxon>Eimeriorina</taxon>
        <taxon>Eimeriidae</taxon>
        <taxon>Eimeria</taxon>
    </lineage>
</organism>
<feature type="compositionally biased region" description="Basic and acidic residues" evidence="1">
    <location>
        <begin position="961"/>
        <end position="972"/>
    </location>
</feature>
<reference evidence="2" key="1">
    <citation type="submission" date="2013-10" db="EMBL/GenBank/DDBJ databases">
        <title>Genomic analysis of the causative agents of coccidiosis in chickens.</title>
        <authorList>
            <person name="Reid A.J."/>
            <person name="Blake D."/>
            <person name="Billington K."/>
            <person name="Browne H."/>
            <person name="Dunn M."/>
            <person name="Hung S."/>
            <person name="Kawahara F."/>
            <person name="Miranda-Saavedra D."/>
            <person name="Mourier T."/>
            <person name="Nagra H."/>
            <person name="Otto T.D."/>
            <person name="Rawlings N."/>
            <person name="Sanchez A."/>
            <person name="Sanders M."/>
            <person name="Subramaniam C."/>
            <person name="Tay Y."/>
            <person name="Dear P."/>
            <person name="Doerig C."/>
            <person name="Gruber A."/>
            <person name="Parkinson J."/>
            <person name="Shirley M."/>
            <person name="Wan K.L."/>
            <person name="Berriman M."/>
            <person name="Tomley F."/>
            <person name="Pain A."/>
        </authorList>
    </citation>
    <scope>NUCLEOTIDE SEQUENCE [LARGE SCALE GENOMIC DNA]</scope>
    <source>
        <strain evidence="2">Houghton</strain>
    </source>
</reference>
<feature type="region of interest" description="Disordered" evidence="1">
    <location>
        <begin position="1078"/>
        <end position="1144"/>
    </location>
</feature>
<dbReference type="EMBL" id="HG686268">
    <property type="protein sequence ID" value="CDJ34226.1"/>
    <property type="molecule type" value="Genomic_DNA"/>
</dbReference>
<evidence type="ECO:0000313" key="2">
    <source>
        <dbReference type="EMBL" id="CDJ34226.1"/>
    </source>
</evidence>
<feature type="compositionally biased region" description="Basic and acidic residues" evidence="1">
    <location>
        <begin position="1088"/>
        <end position="1097"/>
    </location>
</feature>
<protein>
    <recommendedName>
        <fullName evidence="4">PAP-associated domain-containing protein</fullName>
    </recommendedName>
</protein>
<feature type="region of interest" description="Disordered" evidence="1">
    <location>
        <begin position="500"/>
        <end position="525"/>
    </location>
</feature>
<keyword evidence="3" id="KW-1185">Reference proteome</keyword>
<dbReference type="GO" id="GO:0016779">
    <property type="term" value="F:nucleotidyltransferase activity"/>
    <property type="evidence" value="ECO:0007669"/>
    <property type="project" value="TreeGrafter"/>
</dbReference>
<dbReference type="Gene3D" id="1.10.1410.10">
    <property type="match status" value="1"/>
</dbReference>
<reference evidence="2" key="2">
    <citation type="submission" date="2013-10" db="EMBL/GenBank/DDBJ databases">
        <authorList>
            <person name="Aslett M."/>
        </authorList>
    </citation>
    <scope>NUCLEOTIDE SEQUENCE [LARGE SCALE GENOMIC DNA]</scope>
    <source>
        <strain evidence="2">Houghton</strain>
    </source>
</reference>
<feature type="compositionally biased region" description="Basic and acidic residues" evidence="1">
    <location>
        <begin position="1008"/>
        <end position="1019"/>
    </location>
</feature>
<dbReference type="RefSeq" id="XP_013356789.1">
    <property type="nucleotide sequence ID" value="XM_013501335.1"/>
</dbReference>
<dbReference type="PANTHER" id="PTHR12271">
    <property type="entry name" value="POLY A POLYMERASE CID PAP -RELATED"/>
    <property type="match status" value="1"/>
</dbReference>
<name>U6KBM9_9EIME</name>
<feature type="compositionally biased region" description="Polar residues" evidence="1">
    <location>
        <begin position="997"/>
        <end position="1006"/>
    </location>
</feature>
<feature type="compositionally biased region" description="Polar residues" evidence="1">
    <location>
        <begin position="187"/>
        <end position="204"/>
    </location>
</feature>
<feature type="compositionally biased region" description="Polar residues" evidence="1">
    <location>
        <begin position="509"/>
        <end position="518"/>
    </location>
</feature>
<evidence type="ECO:0008006" key="4">
    <source>
        <dbReference type="Google" id="ProtNLM"/>
    </source>
</evidence>
<dbReference type="InterPro" id="IPR043519">
    <property type="entry name" value="NT_sf"/>
</dbReference>
<accession>U6KBM9</accession>
<feature type="compositionally biased region" description="Basic residues" evidence="1">
    <location>
        <begin position="637"/>
        <end position="649"/>
    </location>
</feature>
<feature type="compositionally biased region" description="Pro residues" evidence="1">
    <location>
        <begin position="736"/>
        <end position="749"/>
    </location>
</feature>
<feature type="region of interest" description="Disordered" evidence="1">
    <location>
        <begin position="384"/>
        <end position="421"/>
    </location>
</feature>
<dbReference type="SUPFAM" id="SSF81301">
    <property type="entry name" value="Nucleotidyltransferase"/>
    <property type="match status" value="1"/>
</dbReference>
<feature type="compositionally biased region" description="Polar residues" evidence="1">
    <location>
        <begin position="169"/>
        <end position="180"/>
    </location>
</feature>
<dbReference type="PANTHER" id="PTHR12271:SF40">
    <property type="entry name" value="POLY(A) RNA POLYMERASE GLD2"/>
    <property type="match status" value="1"/>
</dbReference>
<feature type="compositionally biased region" description="Polar residues" evidence="1">
    <location>
        <begin position="660"/>
        <end position="676"/>
    </location>
</feature>
<proteinExistence type="predicted"/>